<keyword evidence="2" id="KW-1133">Transmembrane helix</keyword>
<keyword evidence="2" id="KW-0812">Transmembrane</keyword>
<feature type="compositionally biased region" description="Pro residues" evidence="1">
    <location>
        <begin position="88"/>
        <end position="100"/>
    </location>
</feature>
<keyword evidence="4" id="KW-1185">Reference proteome</keyword>
<accession>A0A6G1QB58</accession>
<organism evidence="3 4">
    <name type="scientific">Channa argus</name>
    <name type="common">Northern snakehead</name>
    <name type="synonym">Ophicephalus argus</name>
    <dbReference type="NCBI Taxonomy" id="215402"/>
    <lineage>
        <taxon>Eukaryota</taxon>
        <taxon>Metazoa</taxon>
        <taxon>Chordata</taxon>
        <taxon>Craniata</taxon>
        <taxon>Vertebrata</taxon>
        <taxon>Euteleostomi</taxon>
        <taxon>Actinopterygii</taxon>
        <taxon>Neopterygii</taxon>
        <taxon>Teleostei</taxon>
        <taxon>Neoteleostei</taxon>
        <taxon>Acanthomorphata</taxon>
        <taxon>Anabantaria</taxon>
        <taxon>Anabantiformes</taxon>
        <taxon>Channoidei</taxon>
        <taxon>Channidae</taxon>
        <taxon>Channa</taxon>
    </lineage>
</organism>
<evidence type="ECO:0000313" key="3">
    <source>
        <dbReference type="EMBL" id="KAF3699871.1"/>
    </source>
</evidence>
<evidence type="ECO:0000256" key="1">
    <source>
        <dbReference type="SAM" id="MobiDB-lite"/>
    </source>
</evidence>
<feature type="transmembrane region" description="Helical" evidence="2">
    <location>
        <begin position="23"/>
        <end position="48"/>
    </location>
</feature>
<dbReference type="EMBL" id="CM015726">
    <property type="protein sequence ID" value="KAF3699871.1"/>
    <property type="molecule type" value="Genomic_DNA"/>
</dbReference>
<evidence type="ECO:0000256" key="2">
    <source>
        <dbReference type="SAM" id="Phobius"/>
    </source>
</evidence>
<proteinExistence type="predicted"/>
<reference evidence="3 4" key="1">
    <citation type="submission" date="2019-02" db="EMBL/GenBank/DDBJ databases">
        <title>Opniocepnalus argus genome.</title>
        <authorList>
            <person name="Zhou C."/>
            <person name="Xiao S."/>
        </authorList>
    </citation>
    <scope>NUCLEOTIDE SEQUENCE [LARGE SCALE GENOMIC DNA]</scope>
    <source>
        <strain evidence="3">OARG1902GOOAL</strain>
        <tissue evidence="3">Muscle</tissue>
    </source>
</reference>
<evidence type="ECO:0000313" key="4">
    <source>
        <dbReference type="Proteomes" id="UP000503349"/>
    </source>
</evidence>
<name>A0A6G1QB58_CHAAH</name>
<dbReference type="Proteomes" id="UP000503349">
    <property type="component" value="Chromosome 15"/>
</dbReference>
<keyword evidence="2" id="KW-0472">Membrane</keyword>
<sequence length="111" mass="12416">MNYSFFEASLVNLLSGSEFLPSPLYFCFYLPFSCTLFGFFSCLPSWFLPAAFRYFYPPPSQSPAIQSSGPSWAPLQFRYHSAHKFPTAPQPPLPPSPVPSCHPGHPHSLSL</sequence>
<gene>
    <name evidence="3" type="ORF">EXN66_Car015558</name>
</gene>
<reference evidence="4" key="2">
    <citation type="submission" date="2019-02" db="EMBL/GenBank/DDBJ databases">
        <title>Opniocepnalus argus Var Kimnra genome.</title>
        <authorList>
            <person name="Zhou C."/>
            <person name="Xiao S."/>
        </authorList>
    </citation>
    <scope>NUCLEOTIDE SEQUENCE [LARGE SCALE GENOMIC DNA]</scope>
</reference>
<feature type="compositionally biased region" description="Low complexity" evidence="1">
    <location>
        <begin position="101"/>
        <end position="111"/>
    </location>
</feature>
<dbReference type="AlphaFoldDB" id="A0A6G1QB58"/>
<feature type="region of interest" description="Disordered" evidence="1">
    <location>
        <begin position="83"/>
        <end position="111"/>
    </location>
</feature>
<protein>
    <submittedName>
        <fullName evidence="3">Uncharacterized protein</fullName>
    </submittedName>
</protein>